<dbReference type="GO" id="GO:0006355">
    <property type="term" value="P:regulation of DNA-templated transcription"/>
    <property type="evidence" value="ECO:0007669"/>
    <property type="project" value="InterPro"/>
</dbReference>
<feature type="region of interest" description="Disordered" evidence="1">
    <location>
        <begin position="154"/>
        <end position="186"/>
    </location>
</feature>
<keyword evidence="3" id="KW-1185">Reference proteome</keyword>
<protein>
    <submittedName>
        <fullName evidence="2">Uncharacterized protein</fullName>
    </submittedName>
</protein>
<feature type="region of interest" description="Disordered" evidence="1">
    <location>
        <begin position="223"/>
        <end position="273"/>
    </location>
</feature>
<accession>A0A316BZY6</accession>
<proteinExistence type="predicted"/>
<dbReference type="RefSeq" id="WP_109613867.1">
    <property type="nucleotide sequence ID" value="NZ_QGGG01000012.1"/>
</dbReference>
<evidence type="ECO:0000256" key="1">
    <source>
        <dbReference type="SAM" id="MobiDB-lite"/>
    </source>
</evidence>
<dbReference type="InterPro" id="IPR013321">
    <property type="entry name" value="Arc_rbn_hlx_hlx"/>
</dbReference>
<dbReference type="AlphaFoldDB" id="A0A316BZY6"/>
<evidence type="ECO:0000313" key="2">
    <source>
        <dbReference type="EMBL" id="PWJ80593.1"/>
    </source>
</evidence>
<comment type="caution">
    <text evidence="2">The sequence shown here is derived from an EMBL/GenBank/DDBJ whole genome shotgun (WGS) entry which is preliminary data.</text>
</comment>
<organism evidence="2 3">
    <name type="scientific">Pseudaminobacter salicylatoxidans</name>
    <dbReference type="NCBI Taxonomy" id="93369"/>
    <lineage>
        <taxon>Bacteria</taxon>
        <taxon>Pseudomonadati</taxon>
        <taxon>Pseudomonadota</taxon>
        <taxon>Alphaproteobacteria</taxon>
        <taxon>Hyphomicrobiales</taxon>
        <taxon>Phyllobacteriaceae</taxon>
        <taxon>Pseudaminobacter</taxon>
    </lineage>
</organism>
<gene>
    <name evidence="2" type="ORF">C7441_112135</name>
</gene>
<sequence>MSKTASDALERHYRARRTRKIVIGRCVLAEMSERRRSDWKPSLELMRLREIEAIIFHRHGSILPETDDADLYIEAAAFAQSDQNMIDWCRKWAPWAGEEIVGPIVEQAKKRSRMMRADGVAGLLRVTMKERDDLDLKTIGACDMAKGDRLALAKERKRARDRKRMQKKRSGKSRKDRQTYEAESAETLKPWEAEGISRRTWYRRRGTSVSRVDIYTIGDIPVPTAEKYAPPVPSASGQNTDGAADRCAGLGDHPPAGRQGAEPHGSGDNEAAA</sequence>
<dbReference type="EMBL" id="QGGG01000012">
    <property type="protein sequence ID" value="PWJ80593.1"/>
    <property type="molecule type" value="Genomic_DNA"/>
</dbReference>
<dbReference type="Gene3D" id="1.10.1220.10">
    <property type="entry name" value="Met repressor-like"/>
    <property type="match status" value="1"/>
</dbReference>
<dbReference type="OrthoDB" id="8347782at2"/>
<name>A0A316BZY6_PSESE</name>
<feature type="compositionally biased region" description="Basic residues" evidence="1">
    <location>
        <begin position="155"/>
        <end position="175"/>
    </location>
</feature>
<dbReference type="Proteomes" id="UP000245396">
    <property type="component" value="Unassembled WGS sequence"/>
</dbReference>
<evidence type="ECO:0000313" key="3">
    <source>
        <dbReference type="Proteomes" id="UP000245396"/>
    </source>
</evidence>
<reference evidence="2 3" key="1">
    <citation type="submission" date="2018-05" db="EMBL/GenBank/DDBJ databases">
        <title>Genomic Encyclopedia of Type Strains, Phase IV (KMG-IV): sequencing the most valuable type-strain genomes for metagenomic binning, comparative biology and taxonomic classification.</title>
        <authorList>
            <person name="Goeker M."/>
        </authorList>
    </citation>
    <scope>NUCLEOTIDE SEQUENCE [LARGE SCALE GENOMIC DNA]</scope>
    <source>
        <strain evidence="2 3">DSM 6986</strain>
    </source>
</reference>